<reference evidence="16" key="1">
    <citation type="submission" date="2007-05" db="EMBL/GenBank/DDBJ databases">
        <title>Complete sequence of chromosome of Psychrobacter sp. PRwf-1.</title>
        <authorList>
            <consortium name="US DOE Joint Genome Institute"/>
            <person name="Copeland A."/>
            <person name="Lucas S."/>
            <person name="Lapidus A."/>
            <person name="Barry K."/>
            <person name="Detter J.C."/>
            <person name="Glavina del Rio T."/>
            <person name="Hammon N."/>
            <person name="Israni S."/>
            <person name="Dalin E."/>
            <person name="Tice H."/>
            <person name="Pitluck S."/>
            <person name="Chain P."/>
            <person name="Malfatti S."/>
            <person name="Shin M."/>
            <person name="Vergez L."/>
            <person name="Schmutz J."/>
            <person name="Larimer F."/>
            <person name="Land M."/>
            <person name="Hauser L."/>
            <person name="Kyrpides N."/>
            <person name="Kim E."/>
            <person name="Tiedje J."/>
            <person name="Richardson P."/>
        </authorList>
    </citation>
    <scope>NUCLEOTIDE SEQUENCE [LARGE SCALE GENOMIC DNA]</scope>
    <source>
        <strain evidence="16">PRwf-1</strain>
    </source>
</reference>
<dbReference type="EMBL" id="CP000713">
    <property type="protein sequence ID" value="ABQ94577.1"/>
    <property type="molecule type" value="Genomic_DNA"/>
</dbReference>
<evidence type="ECO:0000256" key="5">
    <source>
        <dbReference type="ARBA" id="ARBA00022801"/>
    </source>
</evidence>
<evidence type="ECO:0000256" key="9">
    <source>
        <dbReference type="ARBA" id="ARBA00023204"/>
    </source>
</evidence>
<dbReference type="STRING" id="349106.PsycPRwf_1636"/>
<dbReference type="SMART" id="SM00982">
    <property type="entry name" value="TRCF"/>
    <property type="match status" value="1"/>
</dbReference>
<dbReference type="Pfam" id="PF02559">
    <property type="entry name" value="CarD_TRCF_RID"/>
    <property type="match status" value="1"/>
</dbReference>
<sequence precursor="true">MVVAIFVRIITAFLLSFSTLAFDKDTYYTVMPKFIEHPLTDIFTPTNEQLFPIDKAQKRWLYPAYAAAGSLWLASLSDCPVANVANRLKVVVTKDQNQLNQIETELAFCGVDAYVFPDWETLTYDELSPHQDIVSERINLLTDMPKQGILLISIQTLMQRMAPPSWLIGQHFDLSVGDIFDINQQREMLAAAGYRAVDNVFEPGEFAVRGSVIDIFAMGQPFPLRLDLFDNEIETIRFFNPQTQRTLSTQTLMDLVAGRADANSANQHDLTVESLSLLHKLPDVSKPITQFQILPAKEFPLDEGKETFRNNFAAMFPNVSSRRFELHKDVMAGIASSGLEYYQPLFFEIEDWSQNGHLFSYFPKDTLFIIDENTAEAQADYWSQIQRRYEERRHDIDKPIVEPTLLYLPSNSLNEMLNAYPRVILSQSDLAAADNTQSGKVKLPALMPPELPVSHQKAEPLLELLNYASAGWDDNTTEAALARPILVVAETAGRREILLELFRGKLNVQTFDSLQQFLGSELYQQSLIKNTASASNTKPTVGLTIAPIERGAVIDQHLSIISETQLFGRQVLQTRRRRQSDVSEEFLVKSVTELTEGSPVVHIDQGIGRYHGLITLDIGEGEQEFIHLKYADDASIYVPVANLQLISRYSGGDPALAPLHKIGSGKWDKAKQKALEQIHDVAAELLNMQARRQAKEGIHFKVETAQYELFASQFAFEETPDQANAIDAVMHDMKQNKPMDRLICGDVGFGKTEVAMRAAFIAVNSGYQVAVLVPTTLLAGQHEDNFKDRFADWPIRVETLSRFGGKKYQDQVLEDLAAGKVDIVIGTHKLLQKDVKFANLGLMIVDEEHRFGVRHKERIKAIQSDVDSLSMTATPIPRTLNMALTGMRDMSIIATPPARRLSIKTFVMQKTNQLMKEAILRELLRGGQVYLLHNDVASIERMAENIRELVPEARVGVAHGQMNERGLEQVMQQFYHKKFNVLVCTTIIETGIDVPNANTIIIERADKFGLAQLHQLRGRVGRSHHQAYCYLLVPSVKGLKGDAKKRLTAIERANTLGAGFMLASEDLEIRGAGEILGKQQSGNMQAIGFSLYMDMLERATKAIKAGKEPDLNTPLSLTSDINLHSSALIPEDYVNDVPQRLLFYKRISNAEDKEVLTDIRTEMIDRFGALPDQTKQLFAIHQLRVLAEPLAIYKIDATSNSVILEFAPDTPVEALAIIQLIQSDGNRYRMNGASGIRYTNPDKLDTPAKRVEVVRELLNHFTRHVKDKAAQ</sequence>
<keyword evidence="9 13" id="KW-0234">DNA repair</keyword>
<dbReference type="InterPro" id="IPR041471">
    <property type="entry name" value="UvrB_inter"/>
</dbReference>
<dbReference type="eggNOG" id="COG1197">
    <property type="taxonomic scope" value="Bacteria"/>
</dbReference>
<organism evidence="16">
    <name type="scientific">Psychrobacter sp. (strain PRwf-1)</name>
    <dbReference type="NCBI Taxonomy" id="349106"/>
    <lineage>
        <taxon>Bacteria</taxon>
        <taxon>Pseudomonadati</taxon>
        <taxon>Pseudomonadota</taxon>
        <taxon>Gammaproteobacteria</taxon>
        <taxon>Moraxellales</taxon>
        <taxon>Moraxellaceae</taxon>
        <taxon>Psychrobacter</taxon>
    </lineage>
</organism>
<evidence type="ECO:0000256" key="12">
    <source>
        <dbReference type="ARBA" id="ARBA00070128"/>
    </source>
</evidence>
<dbReference type="InterPro" id="IPR003711">
    <property type="entry name" value="CarD-like/TRCF_RID"/>
</dbReference>
<dbReference type="PANTHER" id="PTHR47964">
    <property type="entry name" value="ATP-DEPENDENT DNA HELICASE HOMOLOG RECG, CHLOROPLASTIC"/>
    <property type="match status" value="1"/>
</dbReference>
<dbReference type="FunFam" id="3.40.50.300:FF:000300">
    <property type="entry name" value="Transcription-repair-coupling factor"/>
    <property type="match status" value="1"/>
</dbReference>
<dbReference type="GO" id="GO:0003684">
    <property type="term" value="F:damaged DNA binding"/>
    <property type="evidence" value="ECO:0007669"/>
    <property type="project" value="InterPro"/>
</dbReference>
<dbReference type="SMART" id="SM01058">
    <property type="entry name" value="CarD_TRCF"/>
    <property type="match status" value="1"/>
</dbReference>
<feature type="domain" description="Helicase C-terminal" evidence="15">
    <location>
        <begin position="910"/>
        <end position="1068"/>
    </location>
</feature>
<dbReference type="GO" id="GO:0005524">
    <property type="term" value="F:ATP binding"/>
    <property type="evidence" value="ECO:0007669"/>
    <property type="project" value="UniProtKB-UniRule"/>
</dbReference>
<dbReference type="GO" id="GO:0005737">
    <property type="term" value="C:cytoplasm"/>
    <property type="evidence" value="ECO:0007669"/>
    <property type="project" value="UniProtKB-SubCell"/>
</dbReference>
<evidence type="ECO:0000259" key="14">
    <source>
        <dbReference type="PROSITE" id="PS51192"/>
    </source>
</evidence>
<evidence type="ECO:0000259" key="15">
    <source>
        <dbReference type="PROSITE" id="PS51194"/>
    </source>
</evidence>
<dbReference type="CDD" id="cd17991">
    <property type="entry name" value="DEXHc_TRCF"/>
    <property type="match status" value="1"/>
</dbReference>
<dbReference type="Pfam" id="PF00271">
    <property type="entry name" value="Helicase_C"/>
    <property type="match status" value="1"/>
</dbReference>
<keyword evidence="4 13" id="KW-0227">DNA damage</keyword>
<dbReference type="FunFam" id="3.40.50.300:FF:000546">
    <property type="entry name" value="Transcription-repair-coupling factor"/>
    <property type="match status" value="1"/>
</dbReference>
<dbReference type="InterPro" id="IPR005118">
    <property type="entry name" value="TRCF_C"/>
</dbReference>
<evidence type="ECO:0000256" key="3">
    <source>
        <dbReference type="ARBA" id="ARBA00022741"/>
    </source>
</evidence>
<dbReference type="Gene3D" id="3.90.1150.50">
    <property type="entry name" value="Transcription-repair-coupling factor, D7 domain"/>
    <property type="match status" value="1"/>
</dbReference>
<evidence type="ECO:0000256" key="1">
    <source>
        <dbReference type="ARBA" id="ARBA00004496"/>
    </source>
</evidence>
<dbReference type="NCBIfam" id="TIGR00580">
    <property type="entry name" value="mfd"/>
    <property type="match status" value="1"/>
</dbReference>
<evidence type="ECO:0000256" key="10">
    <source>
        <dbReference type="ARBA" id="ARBA00061104"/>
    </source>
</evidence>
<comment type="function">
    <text evidence="13">Couples transcription and DNA repair by recognizing RNA polymerase (RNAP) stalled at DNA lesions. Mediates ATP-dependent release of RNAP and its truncated transcript from the DNA, and recruitment of nucleotide excision repair machinery to the damaged site.</text>
</comment>
<keyword evidence="2 13" id="KW-0963">Cytoplasm</keyword>
<evidence type="ECO:0000256" key="13">
    <source>
        <dbReference type="HAMAP-Rule" id="MF_00969"/>
    </source>
</evidence>
<dbReference type="InterPro" id="IPR027417">
    <property type="entry name" value="P-loop_NTPase"/>
</dbReference>
<dbReference type="Pfam" id="PF21132">
    <property type="entry name" value="MFD_D3"/>
    <property type="match status" value="1"/>
</dbReference>
<dbReference type="InterPro" id="IPR048635">
    <property type="entry name" value="MFD_D3"/>
</dbReference>
<protein>
    <recommendedName>
        <fullName evidence="12 13">Transcription-repair-coupling factor</fullName>
        <shortName evidence="13">TRCF</shortName>
        <ecNumber evidence="13">3.6.4.-</ecNumber>
    </recommendedName>
</protein>
<evidence type="ECO:0000256" key="11">
    <source>
        <dbReference type="ARBA" id="ARBA00061399"/>
    </source>
</evidence>
<dbReference type="Gene3D" id="3.30.2060.10">
    <property type="entry name" value="Penicillin-binding protein 1b domain"/>
    <property type="match status" value="1"/>
</dbReference>
<dbReference type="HAMAP" id="MF_00969">
    <property type="entry name" value="TRCF"/>
    <property type="match status" value="1"/>
</dbReference>
<dbReference type="InterPro" id="IPR001650">
    <property type="entry name" value="Helicase_C-like"/>
</dbReference>
<dbReference type="InterPro" id="IPR014001">
    <property type="entry name" value="Helicase_ATP-bd"/>
</dbReference>
<dbReference type="SUPFAM" id="SSF143517">
    <property type="entry name" value="TRCF domain-like"/>
    <property type="match status" value="1"/>
</dbReference>
<evidence type="ECO:0000256" key="6">
    <source>
        <dbReference type="ARBA" id="ARBA00022806"/>
    </source>
</evidence>
<comment type="similarity">
    <text evidence="11 13">In the C-terminal section; belongs to the helicase family. RecG subfamily.</text>
</comment>
<dbReference type="Gene3D" id="3.40.50.300">
    <property type="entry name" value="P-loop containing nucleotide triphosphate hydrolases"/>
    <property type="match status" value="2"/>
</dbReference>
<keyword evidence="5 13" id="KW-0378">Hydrolase</keyword>
<dbReference type="GO" id="GO:0003678">
    <property type="term" value="F:DNA helicase activity"/>
    <property type="evidence" value="ECO:0007669"/>
    <property type="project" value="TreeGrafter"/>
</dbReference>
<evidence type="ECO:0000256" key="8">
    <source>
        <dbReference type="ARBA" id="ARBA00023125"/>
    </source>
</evidence>
<keyword evidence="3 13" id="KW-0547">Nucleotide-binding</keyword>
<feature type="domain" description="Helicase ATP-binding" evidence="14">
    <location>
        <begin position="732"/>
        <end position="893"/>
    </location>
</feature>
<dbReference type="KEGG" id="prw:PsycPRwf_1636"/>
<keyword evidence="6" id="KW-0347">Helicase</keyword>
<dbReference type="PROSITE" id="PS51194">
    <property type="entry name" value="HELICASE_CTER"/>
    <property type="match status" value="1"/>
</dbReference>
<proteinExistence type="inferred from homology"/>
<dbReference type="Gene3D" id="3.40.50.11180">
    <property type="match status" value="1"/>
</dbReference>
<dbReference type="EC" id="3.6.4.-" evidence="13"/>
<dbReference type="InterPro" id="IPR004576">
    <property type="entry name" value="Mfd"/>
</dbReference>
<evidence type="ECO:0000313" key="16">
    <source>
        <dbReference type="EMBL" id="ABQ94577.1"/>
    </source>
</evidence>
<dbReference type="GO" id="GO:0006355">
    <property type="term" value="P:regulation of DNA-templated transcription"/>
    <property type="evidence" value="ECO:0007669"/>
    <property type="project" value="UniProtKB-UniRule"/>
</dbReference>
<dbReference type="Gene3D" id="2.40.10.170">
    <property type="match status" value="1"/>
</dbReference>
<dbReference type="GO" id="GO:0016787">
    <property type="term" value="F:hydrolase activity"/>
    <property type="evidence" value="ECO:0007669"/>
    <property type="project" value="UniProtKB-KW"/>
</dbReference>
<accession>A5WFY6</accession>
<dbReference type="SMART" id="SM00487">
    <property type="entry name" value="DEXDc"/>
    <property type="match status" value="1"/>
</dbReference>
<evidence type="ECO:0000256" key="4">
    <source>
        <dbReference type="ARBA" id="ARBA00022763"/>
    </source>
</evidence>
<name>A5WFY6_PSYWF</name>
<dbReference type="InterPro" id="IPR011545">
    <property type="entry name" value="DEAD/DEAH_box_helicase_dom"/>
</dbReference>
<dbReference type="SUPFAM" id="SSF52540">
    <property type="entry name" value="P-loop containing nucleoside triphosphate hydrolases"/>
    <property type="match status" value="5"/>
</dbReference>
<gene>
    <name evidence="13" type="primary">mfd</name>
    <name evidence="16" type="ordered locus">PsycPRwf_1636</name>
</gene>
<comment type="similarity">
    <text evidence="10 13">In the N-terminal section; belongs to the UvrB family.</text>
</comment>
<keyword evidence="7 13" id="KW-0067">ATP-binding</keyword>
<evidence type="ECO:0000256" key="2">
    <source>
        <dbReference type="ARBA" id="ARBA00022490"/>
    </source>
</evidence>
<keyword evidence="8 13" id="KW-0238">DNA-binding</keyword>
<dbReference type="PROSITE" id="PS51192">
    <property type="entry name" value="HELICASE_ATP_BIND_1"/>
    <property type="match status" value="1"/>
</dbReference>
<dbReference type="InterPro" id="IPR047112">
    <property type="entry name" value="RecG/Mfd"/>
</dbReference>
<dbReference type="AlphaFoldDB" id="A5WFY6"/>
<dbReference type="Pfam" id="PF17757">
    <property type="entry name" value="UvrB_inter"/>
    <property type="match status" value="1"/>
</dbReference>
<dbReference type="HOGENOM" id="CLU_005122_0_0_6"/>
<dbReference type="SUPFAM" id="SSF141259">
    <property type="entry name" value="CarD-like"/>
    <property type="match status" value="1"/>
</dbReference>
<evidence type="ECO:0000256" key="7">
    <source>
        <dbReference type="ARBA" id="ARBA00022840"/>
    </source>
</evidence>
<comment type="subcellular location">
    <subcellularLocation>
        <location evidence="1 13">Cytoplasm</location>
    </subcellularLocation>
</comment>
<dbReference type="Pfam" id="PF00270">
    <property type="entry name" value="DEAD"/>
    <property type="match status" value="1"/>
</dbReference>
<dbReference type="PANTHER" id="PTHR47964:SF1">
    <property type="entry name" value="ATP-DEPENDENT DNA HELICASE HOMOLOG RECG, CHLOROPLASTIC"/>
    <property type="match status" value="1"/>
</dbReference>
<dbReference type="SMART" id="SM00490">
    <property type="entry name" value="HELICc"/>
    <property type="match status" value="1"/>
</dbReference>
<dbReference type="Gene3D" id="3.40.50.11140">
    <property type="match status" value="1"/>
</dbReference>
<dbReference type="Pfam" id="PF03461">
    <property type="entry name" value="TRCF"/>
    <property type="match status" value="1"/>
</dbReference>
<dbReference type="InterPro" id="IPR036101">
    <property type="entry name" value="CarD-like/TRCF_RID_sf"/>
</dbReference>
<dbReference type="GO" id="GO:0000716">
    <property type="term" value="P:transcription-coupled nucleotide-excision repair, DNA damage recognition"/>
    <property type="evidence" value="ECO:0007669"/>
    <property type="project" value="UniProtKB-UniRule"/>
</dbReference>
<dbReference type="InterPro" id="IPR037235">
    <property type="entry name" value="TRCF-like_C_D7"/>
</dbReference>